<dbReference type="AlphaFoldDB" id="A0A379AZF6"/>
<evidence type="ECO:0000256" key="1">
    <source>
        <dbReference type="SAM" id="Phobius"/>
    </source>
</evidence>
<evidence type="ECO:0000313" key="2">
    <source>
        <dbReference type="EMBL" id="SUB28229.1"/>
    </source>
</evidence>
<feature type="transmembrane region" description="Helical" evidence="1">
    <location>
        <begin position="728"/>
        <end position="746"/>
    </location>
</feature>
<dbReference type="EMBL" id="SNXJ01000003">
    <property type="protein sequence ID" value="TDP29249.1"/>
    <property type="molecule type" value="Genomic_DNA"/>
</dbReference>
<feature type="transmembrane region" description="Helical" evidence="1">
    <location>
        <begin position="315"/>
        <end position="333"/>
    </location>
</feature>
<feature type="transmembrane region" description="Helical" evidence="1">
    <location>
        <begin position="266"/>
        <end position="283"/>
    </location>
</feature>
<feature type="transmembrane region" description="Helical" evidence="1">
    <location>
        <begin position="646"/>
        <end position="665"/>
    </location>
</feature>
<protein>
    <submittedName>
        <fullName evidence="2 3">Exporter</fullName>
    </submittedName>
</protein>
<organism evidence="2 4">
    <name type="scientific">Avibacterium gallinarum</name>
    <name type="common">Pasteurella gallinarum</name>
    <dbReference type="NCBI Taxonomy" id="755"/>
    <lineage>
        <taxon>Bacteria</taxon>
        <taxon>Pseudomonadati</taxon>
        <taxon>Pseudomonadota</taxon>
        <taxon>Gammaproteobacteria</taxon>
        <taxon>Pasteurellales</taxon>
        <taxon>Pasteurellaceae</taxon>
        <taxon>Avibacterium</taxon>
    </lineage>
</organism>
<reference evidence="2 4" key="1">
    <citation type="submission" date="2018-06" db="EMBL/GenBank/DDBJ databases">
        <authorList>
            <consortium name="Pathogen Informatics"/>
            <person name="Doyle S."/>
        </authorList>
    </citation>
    <scope>NUCLEOTIDE SEQUENCE [LARGE SCALE GENOMIC DNA]</scope>
    <source>
        <strain evidence="2 4">NCTC11188</strain>
    </source>
</reference>
<feature type="transmembrane region" description="Helical" evidence="1">
    <location>
        <begin position="21"/>
        <end position="40"/>
    </location>
</feature>
<dbReference type="EMBL" id="UGSQ01000003">
    <property type="protein sequence ID" value="SUB28229.1"/>
    <property type="molecule type" value="Genomic_DNA"/>
</dbReference>
<feature type="transmembrane region" description="Helical" evidence="1">
    <location>
        <begin position="384"/>
        <end position="406"/>
    </location>
</feature>
<feature type="transmembrane region" description="Helical" evidence="1">
    <location>
        <begin position="433"/>
        <end position="451"/>
    </location>
</feature>
<keyword evidence="1" id="KW-0812">Transmembrane</keyword>
<dbReference type="RefSeq" id="WP_115261432.1">
    <property type="nucleotide sequence ID" value="NZ_PQVJ01000015.1"/>
</dbReference>
<feature type="transmembrane region" description="Helical" evidence="1">
    <location>
        <begin position="290"/>
        <end position="309"/>
    </location>
</feature>
<dbReference type="Proteomes" id="UP000294683">
    <property type="component" value="Unassembled WGS sequence"/>
</dbReference>
<dbReference type="GO" id="GO:0005886">
    <property type="term" value="C:plasma membrane"/>
    <property type="evidence" value="ECO:0007669"/>
    <property type="project" value="TreeGrafter"/>
</dbReference>
<reference evidence="3 5" key="2">
    <citation type="submission" date="2019-03" db="EMBL/GenBank/DDBJ databases">
        <title>Genomic Encyclopedia of Type Strains, Phase IV (KMG-IV): sequencing the most valuable type-strain genomes for metagenomic binning, comparative biology and taxonomic classification.</title>
        <authorList>
            <person name="Goeker M."/>
        </authorList>
    </citation>
    <scope>NUCLEOTIDE SEQUENCE [LARGE SCALE GENOMIC DNA]</scope>
    <source>
        <strain evidence="3 5">DSM 17481</strain>
    </source>
</reference>
<gene>
    <name evidence="3" type="ORF">EV689_103168</name>
    <name evidence="2" type="ORF">NCTC11188_02129</name>
</gene>
<dbReference type="SUPFAM" id="SSF82866">
    <property type="entry name" value="Multidrug efflux transporter AcrB transmembrane domain"/>
    <property type="match status" value="2"/>
</dbReference>
<name>A0A379AZF6_AVIGA</name>
<evidence type="ECO:0000313" key="5">
    <source>
        <dbReference type="Proteomes" id="UP000294683"/>
    </source>
</evidence>
<feature type="transmembrane region" description="Helical" evidence="1">
    <location>
        <begin position="752"/>
        <end position="774"/>
    </location>
</feature>
<keyword evidence="1" id="KW-1133">Transmembrane helix</keyword>
<dbReference type="Proteomes" id="UP000255113">
    <property type="component" value="Unassembled WGS sequence"/>
</dbReference>
<evidence type="ECO:0000313" key="3">
    <source>
        <dbReference type="EMBL" id="TDP29249.1"/>
    </source>
</evidence>
<feature type="transmembrane region" description="Helical" evidence="1">
    <location>
        <begin position="354"/>
        <end position="372"/>
    </location>
</feature>
<sequence>MSHLPIKTAKFPTALFSTSVRLAYVISLVFCVVVLAVFIWRGNWLQTDLQALLPKDQQWQAVQQQVDKQQEQQLNRKIIALVGAPQAHQAWQLSQQIAQRWRESGLFSQVASEFQPDLNQLREGVKALAFATLPADVRTQLIQQPHQYFQQYAEQISNPFAAQSLLPLDQDWLGFGRFTLAQAQPQSNVQWQAESGALTVNEQGKTWVLLQGELPPQNWLTPPLALQQLIAQNQHLVQEQGAEMAITGASLFALQAKQGAERESQLMSGFGIGLTLILLLVVFRSLRVLWLFFPIAAGVLVGLVATLAWFGQVHILTLVIGTSLIGMLIDFPLHWLSGSLLSRRWQPQTAMQKLRLTFSVSLLVTLLGYGLLGFTTLPALQQTALFSAAALLAAVLCTQLLLPYFFRHYQTKRPTNLLYAFYKVRCFLQKFFVYRKALIAMLILFVAGGIMQSKWQDDIRQWVALSPNLVSQAQKIGELTGMQLSGQYFLVRAENDEKLLEKLTALDVRLKQAKQQQQLESYQSLSQWLMSEKQQHNFAQQLQRLSEQDFAPLTAMGIPAGIVQQQLNALITQPAVSLQAALKNPLGQGWQSLYLGKINGQCAAIVPVNGGVYQALSQLANDQDIFWQDKRSHLNESFQQTRNQAAWLKLLSFALAGLLLWRYFGAKTSGKMLFVPVCAVLATLGIFGWLGLPISLFAMFGMLLVSAIAVDYVAYLQSVSALTAHKQFAILLAASTTLISFGLLTLSSTPAVALFGLSVSIGVICAVGIAFIMYRK</sequence>
<feature type="transmembrane region" description="Helical" evidence="1">
    <location>
        <begin position="672"/>
        <end position="690"/>
    </location>
</feature>
<dbReference type="PANTHER" id="PTHR33406">
    <property type="entry name" value="MEMBRANE PROTEIN MJ1562-RELATED"/>
    <property type="match status" value="1"/>
</dbReference>
<dbReference type="Gene3D" id="1.20.1640.10">
    <property type="entry name" value="Multidrug efflux transporter AcrB transmembrane domain"/>
    <property type="match status" value="2"/>
</dbReference>
<evidence type="ECO:0000313" key="4">
    <source>
        <dbReference type="Proteomes" id="UP000255113"/>
    </source>
</evidence>
<dbReference type="PANTHER" id="PTHR33406:SF13">
    <property type="entry name" value="MEMBRANE PROTEIN YDFJ"/>
    <property type="match status" value="1"/>
</dbReference>
<keyword evidence="1" id="KW-0472">Membrane</keyword>
<proteinExistence type="predicted"/>
<feature type="transmembrane region" description="Helical" evidence="1">
    <location>
        <begin position="696"/>
        <end position="716"/>
    </location>
</feature>
<accession>A0A379AZF6</accession>
<keyword evidence="5" id="KW-1185">Reference proteome</keyword>
<dbReference type="InterPro" id="IPR050545">
    <property type="entry name" value="Mycobact_MmpL"/>
</dbReference>